<dbReference type="Gene3D" id="6.10.250.2770">
    <property type="match status" value="1"/>
</dbReference>
<accession>A0A0E0G7F0</accession>
<evidence type="ECO:0000256" key="3">
    <source>
        <dbReference type="SAM" id="Phobius"/>
    </source>
</evidence>
<feature type="compositionally biased region" description="Basic residues" evidence="2">
    <location>
        <begin position="1"/>
        <end position="10"/>
    </location>
</feature>
<keyword evidence="3" id="KW-1133">Transmembrane helix</keyword>
<protein>
    <submittedName>
        <fullName evidence="4">Uncharacterized protein</fullName>
    </submittedName>
</protein>
<dbReference type="InterPro" id="IPR039313">
    <property type="entry name" value="HIT4"/>
</dbReference>
<reference evidence="4" key="1">
    <citation type="submission" date="2015-04" db="UniProtKB">
        <authorList>
            <consortium name="EnsemblPlants"/>
        </authorList>
    </citation>
    <scope>IDENTIFICATION</scope>
    <source>
        <strain evidence="4">SL10</strain>
    </source>
</reference>
<dbReference type="HOGENOM" id="CLU_042584_2_0_1"/>
<evidence type="ECO:0000256" key="1">
    <source>
        <dbReference type="SAM" id="Coils"/>
    </source>
</evidence>
<organism evidence="4">
    <name type="scientific">Oryza nivara</name>
    <name type="common">Indian wild rice</name>
    <name type="synonym">Oryza sativa f. spontanea</name>
    <dbReference type="NCBI Taxonomy" id="4536"/>
    <lineage>
        <taxon>Eukaryota</taxon>
        <taxon>Viridiplantae</taxon>
        <taxon>Streptophyta</taxon>
        <taxon>Embryophyta</taxon>
        <taxon>Tracheophyta</taxon>
        <taxon>Spermatophyta</taxon>
        <taxon>Magnoliopsida</taxon>
        <taxon>Liliopsida</taxon>
        <taxon>Poales</taxon>
        <taxon>Poaceae</taxon>
        <taxon>BOP clade</taxon>
        <taxon>Oryzoideae</taxon>
        <taxon>Oryzeae</taxon>
        <taxon>Oryzinae</taxon>
        <taxon>Oryza</taxon>
    </lineage>
</organism>
<proteinExistence type="predicted"/>
<dbReference type="GO" id="GO:1900034">
    <property type="term" value="P:regulation of cellular response to heat"/>
    <property type="evidence" value="ECO:0007669"/>
    <property type="project" value="InterPro"/>
</dbReference>
<evidence type="ECO:0000313" key="4">
    <source>
        <dbReference type="EnsemblPlants" id="ONIVA02G20350.1"/>
    </source>
</evidence>
<dbReference type="EnsemblPlants" id="ONIVA02G20350.1">
    <property type="protein sequence ID" value="ONIVA02G20350.1"/>
    <property type="gene ID" value="ONIVA02G20350"/>
</dbReference>
<dbReference type="Proteomes" id="UP000006591">
    <property type="component" value="Chromosome 2"/>
</dbReference>
<feature type="coiled-coil region" evidence="1">
    <location>
        <begin position="231"/>
        <end position="258"/>
    </location>
</feature>
<dbReference type="AlphaFoldDB" id="A0A0E0G7F0"/>
<keyword evidence="3" id="KW-0812">Transmembrane</keyword>
<dbReference type="OMA" id="KFINRYY"/>
<keyword evidence="5" id="KW-1185">Reference proteome</keyword>
<dbReference type="STRING" id="4536.A0A0E0G7F0"/>
<evidence type="ECO:0000256" key="2">
    <source>
        <dbReference type="SAM" id="MobiDB-lite"/>
    </source>
</evidence>
<evidence type="ECO:0000313" key="5">
    <source>
        <dbReference type="Proteomes" id="UP000006591"/>
    </source>
</evidence>
<dbReference type="PANTHER" id="PTHR33704:SF1">
    <property type="entry name" value="PROTEIN HEAT INTOLERANT 4-RELATED"/>
    <property type="match status" value="1"/>
</dbReference>
<keyword evidence="1" id="KW-0175">Coiled coil</keyword>
<name>A0A0E0G7F0_ORYNI</name>
<feature type="region of interest" description="Disordered" evidence="2">
    <location>
        <begin position="1"/>
        <end position="39"/>
    </location>
</feature>
<reference evidence="4" key="2">
    <citation type="submission" date="2018-04" db="EMBL/GenBank/DDBJ databases">
        <title>OnivRS2 (Oryza nivara Reference Sequence Version 2).</title>
        <authorList>
            <person name="Zhang J."/>
            <person name="Kudrna D."/>
            <person name="Lee S."/>
            <person name="Talag J."/>
            <person name="Rajasekar S."/>
            <person name="Welchert J."/>
            <person name="Hsing Y.-I."/>
            <person name="Wing R.A."/>
        </authorList>
    </citation>
    <scope>NUCLEOTIDE SEQUENCE [LARGE SCALE GENOMIC DNA]</scope>
    <source>
        <strain evidence="4">SL10</strain>
    </source>
</reference>
<dbReference type="eggNOG" id="ENOG502QZIQ">
    <property type="taxonomic scope" value="Eukaryota"/>
</dbReference>
<dbReference type="PANTHER" id="PTHR33704">
    <property type="entry name" value="PROTEIN HEAT INTOLERANT 4-RELATED"/>
    <property type="match status" value="1"/>
</dbReference>
<feature type="transmembrane region" description="Helical" evidence="3">
    <location>
        <begin position="111"/>
        <end position="132"/>
    </location>
</feature>
<dbReference type="Gramene" id="ONIVA02G20350.1">
    <property type="protein sequence ID" value="ONIVA02G20350.1"/>
    <property type="gene ID" value="ONIVA02G20350"/>
</dbReference>
<keyword evidence="3" id="KW-0472">Membrane</keyword>
<sequence length="305" mass="36167">MPRPRGRKRAAAAAEEEDAATRGRGKRVKASPKPETEAEYFPEKRNLEDLWLSAFPVGTEWENIDKIKEFNWNFENLEKALEEGGELYEKTVYLFGSTEPQLLGVNGESKIVLIPIVVAFCILLMLIVFWFYRLSRIDSLKTKIFTLGCTQRRSALRHLKTERVKLFDYCMPYYMPLNPPENEDDTVINILYPFEPPIFCEFNWEMDDYEDFADEKVREEGLPEDEREKMKEFLKEKVRERKRELKQAKEARKKAIDDMDPKIKEAFENIQCYKFYPVKTLDTPDVSNVKARYINRYYRNAHHLM</sequence>